<dbReference type="CDD" id="cd22106">
    <property type="entry name" value="F-box_FBXO36"/>
    <property type="match status" value="1"/>
</dbReference>
<organism evidence="2 3">
    <name type="scientific">Myotis brandtii</name>
    <name type="common">Brandt's bat</name>
    <dbReference type="NCBI Taxonomy" id="109478"/>
    <lineage>
        <taxon>Eukaryota</taxon>
        <taxon>Metazoa</taxon>
        <taxon>Chordata</taxon>
        <taxon>Craniata</taxon>
        <taxon>Vertebrata</taxon>
        <taxon>Euteleostomi</taxon>
        <taxon>Mammalia</taxon>
        <taxon>Eutheria</taxon>
        <taxon>Laurasiatheria</taxon>
        <taxon>Chiroptera</taxon>
        <taxon>Yangochiroptera</taxon>
        <taxon>Vespertilionidae</taxon>
        <taxon>Myotis</taxon>
    </lineage>
</organism>
<dbReference type="SMART" id="SM00256">
    <property type="entry name" value="FBOX"/>
    <property type="match status" value="1"/>
</dbReference>
<dbReference type="InterPro" id="IPR036047">
    <property type="entry name" value="F-box-like_dom_sf"/>
</dbReference>
<dbReference type="EMBL" id="KE164425">
    <property type="protein sequence ID" value="EPQ17843.1"/>
    <property type="molecule type" value="Genomic_DNA"/>
</dbReference>
<dbReference type="Proteomes" id="UP000052978">
    <property type="component" value="Unassembled WGS sequence"/>
</dbReference>
<sequence length="265" mass="30053">MASWLPEILFEIVGQGKAPSKDHYQMLITRSQARVIFRWWKISLRSGYQSTKPGEVKESHEDFRENSHLQIQIALVFGARILDYVFNLCEGKIDFLERLSDNLLMNIISYLGIEDIASLSLTSHRFSKLCTSDELWEPIIEASSEITPAMKALAQDQGWRQKFFIRKLHLRKKQNQKSQAGSIGKGNQAFEFFADGMSSESIHGAGAMCRQRGNGLGGTPPPLCYLENNDIYSPPPHVLHVRGTPLMQWDLPNRAEEVNCWLSSA</sequence>
<proteinExistence type="predicted"/>
<evidence type="ECO:0000313" key="2">
    <source>
        <dbReference type="EMBL" id="EPQ17843.1"/>
    </source>
</evidence>
<keyword evidence="3" id="KW-1185">Reference proteome</keyword>
<dbReference type="SUPFAM" id="SSF81383">
    <property type="entry name" value="F-box domain"/>
    <property type="match status" value="1"/>
</dbReference>
<evidence type="ECO:0000313" key="3">
    <source>
        <dbReference type="Proteomes" id="UP000052978"/>
    </source>
</evidence>
<dbReference type="InterPro" id="IPR001810">
    <property type="entry name" value="F-box_dom"/>
</dbReference>
<dbReference type="PROSITE" id="PS50181">
    <property type="entry name" value="FBOX"/>
    <property type="match status" value="1"/>
</dbReference>
<name>S7Q3D8_MYOBR</name>
<dbReference type="Pfam" id="PF00646">
    <property type="entry name" value="F-box"/>
    <property type="match status" value="1"/>
</dbReference>
<gene>
    <name evidence="2" type="ORF">D623_10013557</name>
</gene>
<dbReference type="AlphaFoldDB" id="S7Q3D8"/>
<accession>S7Q3D8</accession>
<reference evidence="2 3" key="1">
    <citation type="journal article" date="2013" name="Nat. Commun.">
        <title>Genome analysis reveals insights into physiology and longevity of the Brandt's bat Myotis brandtii.</title>
        <authorList>
            <person name="Seim I."/>
            <person name="Fang X."/>
            <person name="Xiong Z."/>
            <person name="Lobanov A.V."/>
            <person name="Huang Z."/>
            <person name="Ma S."/>
            <person name="Feng Y."/>
            <person name="Turanov A.A."/>
            <person name="Zhu Y."/>
            <person name="Lenz T.L."/>
            <person name="Gerashchenko M.V."/>
            <person name="Fan D."/>
            <person name="Hee Yim S."/>
            <person name="Yao X."/>
            <person name="Jordan D."/>
            <person name="Xiong Y."/>
            <person name="Ma Y."/>
            <person name="Lyapunov A.N."/>
            <person name="Chen G."/>
            <person name="Kulakova O.I."/>
            <person name="Sun Y."/>
            <person name="Lee S.G."/>
            <person name="Bronson R.T."/>
            <person name="Moskalev A.A."/>
            <person name="Sunyaev S.R."/>
            <person name="Zhang G."/>
            <person name="Krogh A."/>
            <person name="Wang J."/>
            <person name="Gladyshev V.N."/>
        </authorList>
    </citation>
    <scope>NUCLEOTIDE SEQUENCE [LARGE SCALE GENOMIC DNA]</scope>
</reference>
<dbReference type="Gene3D" id="1.20.1280.50">
    <property type="match status" value="1"/>
</dbReference>
<protein>
    <submittedName>
        <fullName evidence="2">F-box only protein 36</fullName>
    </submittedName>
</protein>
<evidence type="ECO:0000259" key="1">
    <source>
        <dbReference type="PROSITE" id="PS50181"/>
    </source>
</evidence>
<dbReference type="eggNOG" id="KOG1777">
    <property type="taxonomic scope" value="Eukaryota"/>
</dbReference>
<feature type="domain" description="F-box" evidence="1">
    <location>
        <begin position="93"/>
        <end position="139"/>
    </location>
</feature>